<feature type="transmembrane region" description="Helical" evidence="1">
    <location>
        <begin position="12"/>
        <end position="30"/>
    </location>
</feature>
<sequence>MRNNLIGKKLIWLSMFIALSVVGATIKIPAIVGSIALDSFPALLAASILGGGAGAVAGALGHLISAMLSGFQLGPMHFLISMEMAILVSMFGVFWHHHKKVVASLFFILGNSFMAPLPFLFILGKGFYWAVLPSLILMSAMNTGLALLLIPRLVPIISNRLFKGEIKG</sequence>
<keyword evidence="1" id="KW-1133">Transmembrane helix</keyword>
<dbReference type="EMBL" id="JAAIUV010000004">
    <property type="protein sequence ID" value="NEX78094.1"/>
    <property type="molecule type" value="Genomic_DNA"/>
</dbReference>
<protein>
    <submittedName>
        <fullName evidence="2">ECF transporter S component</fullName>
    </submittedName>
</protein>
<dbReference type="RefSeq" id="WP_163250608.1">
    <property type="nucleotide sequence ID" value="NZ_JAAIUV010000004.1"/>
</dbReference>
<feature type="transmembrane region" description="Helical" evidence="1">
    <location>
        <begin position="102"/>
        <end position="121"/>
    </location>
</feature>
<dbReference type="AlphaFoldDB" id="A0A6B3TMC6"/>
<keyword evidence="1" id="KW-0812">Transmembrane</keyword>
<feature type="transmembrane region" description="Helical" evidence="1">
    <location>
        <begin position="76"/>
        <end position="95"/>
    </location>
</feature>
<dbReference type="Pfam" id="PF12822">
    <property type="entry name" value="ECF_trnsprt"/>
    <property type="match status" value="1"/>
</dbReference>
<feature type="transmembrane region" description="Helical" evidence="1">
    <location>
        <begin position="127"/>
        <end position="150"/>
    </location>
</feature>
<proteinExistence type="predicted"/>
<dbReference type="Gene3D" id="1.10.1760.20">
    <property type="match status" value="1"/>
</dbReference>
<feature type="transmembrane region" description="Helical" evidence="1">
    <location>
        <begin position="42"/>
        <end position="64"/>
    </location>
</feature>
<dbReference type="InterPro" id="IPR024529">
    <property type="entry name" value="ECF_trnsprt_substrate-spec"/>
</dbReference>
<evidence type="ECO:0000256" key="1">
    <source>
        <dbReference type="SAM" id="Phobius"/>
    </source>
</evidence>
<accession>A0A6B3TMC6</accession>
<keyword evidence="3" id="KW-1185">Reference proteome</keyword>
<dbReference type="GO" id="GO:0022857">
    <property type="term" value="F:transmembrane transporter activity"/>
    <property type="evidence" value="ECO:0007669"/>
    <property type="project" value="InterPro"/>
</dbReference>
<gene>
    <name evidence="2" type="ORF">G4Z05_04215</name>
</gene>
<evidence type="ECO:0000313" key="2">
    <source>
        <dbReference type="EMBL" id="NEX78094.1"/>
    </source>
</evidence>
<comment type="caution">
    <text evidence="2">The sequence shown here is derived from an EMBL/GenBank/DDBJ whole genome shotgun (WGS) entry which is preliminary data.</text>
</comment>
<organism evidence="2 3">
    <name type="scientific">Neobacillus thermocopriae</name>
    <dbReference type="NCBI Taxonomy" id="1215031"/>
    <lineage>
        <taxon>Bacteria</taxon>
        <taxon>Bacillati</taxon>
        <taxon>Bacillota</taxon>
        <taxon>Bacilli</taxon>
        <taxon>Bacillales</taxon>
        <taxon>Bacillaceae</taxon>
        <taxon>Neobacillus</taxon>
    </lineage>
</organism>
<keyword evidence="1" id="KW-0472">Membrane</keyword>
<reference evidence="2" key="1">
    <citation type="submission" date="2020-02" db="EMBL/GenBank/DDBJ databases">
        <title>Bacillus sedimentmangrovi sp. nov., isolated from sediment of the mangrove ecosystem.</title>
        <authorList>
            <person name="Liu G."/>
        </authorList>
    </citation>
    <scope>NUCLEOTIDE SEQUENCE [LARGE SCALE GENOMIC DNA]</scope>
    <source>
        <strain evidence="2">SgZ-7</strain>
    </source>
</reference>
<evidence type="ECO:0000313" key="3">
    <source>
        <dbReference type="Proteomes" id="UP000481621"/>
    </source>
</evidence>
<dbReference type="Proteomes" id="UP000481621">
    <property type="component" value="Unassembled WGS sequence"/>
</dbReference>
<name>A0A6B3TMC6_9BACI</name>